<dbReference type="Gene3D" id="3.10.450.50">
    <property type="match status" value="1"/>
</dbReference>
<dbReference type="RefSeq" id="WP_285971068.1">
    <property type="nucleotide sequence ID" value="NZ_CP127294.1"/>
</dbReference>
<sequence>MAAAAPRVPDPELESDHASARVVELVTGLFKDKTSRSVDRTMAHFARKPMYYTGSFASHPRSFRRPTARTSSLSSLRRCRAAARLNAALGRGDTTGLFAEDAVFEDLALRSRIVGRQAIDACVARASDRLPYGRGATIRHTVGSHLGGGYEWTNASARADHGIIAIELDGDQRISRSRPPGTDRRWTTVP</sequence>
<evidence type="ECO:0000313" key="2">
    <source>
        <dbReference type="Proteomes" id="UP001236014"/>
    </source>
</evidence>
<dbReference type="EMBL" id="CP127294">
    <property type="protein sequence ID" value="WIX80438.1"/>
    <property type="molecule type" value="Genomic_DNA"/>
</dbReference>
<name>A0A9Y2MX75_9PSEU</name>
<dbReference type="AlphaFoldDB" id="A0A9Y2MX75"/>
<proteinExistence type="predicted"/>
<evidence type="ECO:0000313" key="1">
    <source>
        <dbReference type="EMBL" id="WIX80438.1"/>
    </source>
</evidence>
<accession>A0A9Y2MX75</accession>
<organism evidence="1 2">
    <name type="scientific">Amycolatopsis carbonis</name>
    <dbReference type="NCBI Taxonomy" id="715471"/>
    <lineage>
        <taxon>Bacteria</taxon>
        <taxon>Bacillati</taxon>
        <taxon>Actinomycetota</taxon>
        <taxon>Actinomycetes</taxon>
        <taxon>Pseudonocardiales</taxon>
        <taxon>Pseudonocardiaceae</taxon>
        <taxon>Amycolatopsis</taxon>
    </lineage>
</organism>
<dbReference type="KEGG" id="acab:QRX50_06575"/>
<gene>
    <name evidence="1" type="ORF">QRX50_06575</name>
</gene>
<dbReference type="SUPFAM" id="SSF54427">
    <property type="entry name" value="NTF2-like"/>
    <property type="match status" value="1"/>
</dbReference>
<dbReference type="Proteomes" id="UP001236014">
    <property type="component" value="Chromosome"/>
</dbReference>
<protein>
    <submittedName>
        <fullName evidence="1">Uncharacterized protein</fullName>
    </submittedName>
</protein>
<reference evidence="1 2" key="1">
    <citation type="submission" date="2023-06" db="EMBL/GenBank/DDBJ databases">
        <authorList>
            <person name="Oyuntsetseg B."/>
            <person name="Kim S.B."/>
        </authorList>
    </citation>
    <scope>NUCLEOTIDE SEQUENCE [LARGE SCALE GENOMIC DNA]</scope>
    <source>
        <strain evidence="1 2">2-15</strain>
    </source>
</reference>
<keyword evidence="2" id="KW-1185">Reference proteome</keyword>
<dbReference type="InterPro" id="IPR032710">
    <property type="entry name" value="NTF2-like_dom_sf"/>
</dbReference>